<name>A0A3A5HEJ9_9ACTN</name>
<protein>
    <submittedName>
        <fullName evidence="3">NERD domain-containing protein</fullName>
    </submittedName>
</protein>
<dbReference type="InterPro" id="IPR011528">
    <property type="entry name" value="NERD"/>
</dbReference>
<evidence type="ECO:0000313" key="4">
    <source>
        <dbReference type="Proteomes" id="UP000276542"/>
    </source>
</evidence>
<accession>A0A3A5HEJ9</accession>
<dbReference type="RefSeq" id="WP_120060446.1">
    <property type="nucleotide sequence ID" value="NZ_QYRP01000002.1"/>
</dbReference>
<feature type="domain" description="NERD" evidence="2">
    <location>
        <begin position="49"/>
        <end position="112"/>
    </location>
</feature>
<feature type="region of interest" description="Disordered" evidence="1">
    <location>
        <begin position="1"/>
        <end position="25"/>
    </location>
</feature>
<evidence type="ECO:0000256" key="1">
    <source>
        <dbReference type="SAM" id="MobiDB-lite"/>
    </source>
</evidence>
<dbReference type="OrthoDB" id="5793358at2"/>
<reference evidence="4" key="1">
    <citation type="submission" date="2018-09" db="EMBL/GenBank/DDBJ databases">
        <authorList>
            <person name="Zhu H."/>
        </authorList>
    </citation>
    <scope>NUCLEOTIDE SEQUENCE [LARGE SCALE GENOMIC DNA]</scope>
    <source>
        <strain evidence="4">K1W22B-1</strain>
    </source>
</reference>
<keyword evidence="4" id="KW-1185">Reference proteome</keyword>
<sequence length="213" mass="22852">MGEGENLALPRAWEGSPQDAAGLRVPAPRRTWMERTFGFDGHHDAPRRGTRGGRLAAEQIERLVHGSAGWHALHGLPANTLAGIDHVIIGPCGVVVVRVEDHPRGRVWVSGDTMIINGEHAESLTISRAAACRIAGALSAAVGYDVSVTAYVVTVGAELRVRQQPASVGICTRLELADRLRQRPSLLGPGHVEELYSAACRHETWQASRSSLA</sequence>
<organism evidence="3 4">
    <name type="scientific">Nocardioides cavernaquae</name>
    <dbReference type="NCBI Taxonomy" id="2321396"/>
    <lineage>
        <taxon>Bacteria</taxon>
        <taxon>Bacillati</taxon>
        <taxon>Actinomycetota</taxon>
        <taxon>Actinomycetes</taxon>
        <taxon>Propionibacteriales</taxon>
        <taxon>Nocardioidaceae</taxon>
        <taxon>Nocardioides</taxon>
    </lineage>
</organism>
<dbReference type="Pfam" id="PF08378">
    <property type="entry name" value="NERD"/>
    <property type="match status" value="1"/>
</dbReference>
<proteinExistence type="predicted"/>
<evidence type="ECO:0000313" key="3">
    <source>
        <dbReference type="EMBL" id="RJS46474.1"/>
    </source>
</evidence>
<dbReference type="EMBL" id="QYRP01000002">
    <property type="protein sequence ID" value="RJS46474.1"/>
    <property type="molecule type" value="Genomic_DNA"/>
</dbReference>
<dbReference type="AlphaFoldDB" id="A0A3A5HEJ9"/>
<evidence type="ECO:0000259" key="2">
    <source>
        <dbReference type="Pfam" id="PF08378"/>
    </source>
</evidence>
<gene>
    <name evidence="3" type="ORF">D4739_09800</name>
</gene>
<dbReference type="Proteomes" id="UP000276542">
    <property type="component" value="Unassembled WGS sequence"/>
</dbReference>
<comment type="caution">
    <text evidence="3">The sequence shown here is derived from an EMBL/GenBank/DDBJ whole genome shotgun (WGS) entry which is preliminary data.</text>
</comment>